<accession>A0A1H3ZWZ3</accession>
<dbReference type="STRING" id="425514.SAMN05443550_102523"/>
<dbReference type="AlphaFoldDB" id="A0A1H3ZWZ3"/>
<proteinExistence type="predicted"/>
<protein>
    <submittedName>
        <fullName evidence="1">Uncharacterized protein</fullName>
    </submittedName>
</protein>
<keyword evidence="2" id="KW-1185">Reference proteome</keyword>
<evidence type="ECO:0000313" key="2">
    <source>
        <dbReference type="Proteomes" id="UP000198850"/>
    </source>
</evidence>
<dbReference type="EMBL" id="FNRA01000002">
    <property type="protein sequence ID" value="SEA28226.1"/>
    <property type="molecule type" value="Genomic_DNA"/>
</dbReference>
<dbReference type="Proteomes" id="UP000198850">
    <property type="component" value="Unassembled WGS sequence"/>
</dbReference>
<organism evidence="1 2">
    <name type="scientific">Pedobacter hartonius</name>
    <dbReference type="NCBI Taxonomy" id="425514"/>
    <lineage>
        <taxon>Bacteria</taxon>
        <taxon>Pseudomonadati</taxon>
        <taxon>Bacteroidota</taxon>
        <taxon>Sphingobacteriia</taxon>
        <taxon>Sphingobacteriales</taxon>
        <taxon>Sphingobacteriaceae</taxon>
        <taxon>Pedobacter</taxon>
    </lineage>
</organism>
<gene>
    <name evidence="1" type="ORF">SAMN05443550_102523</name>
</gene>
<name>A0A1H3ZWZ3_9SPHI</name>
<dbReference type="OrthoDB" id="648163at2"/>
<dbReference type="RefSeq" id="WP_090555642.1">
    <property type="nucleotide sequence ID" value="NZ_FNRA01000002.1"/>
</dbReference>
<dbReference type="InterPro" id="IPR046233">
    <property type="entry name" value="DUF6266"/>
</dbReference>
<reference evidence="1 2" key="1">
    <citation type="submission" date="2016-10" db="EMBL/GenBank/DDBJ databases">
        <authorList>
            <person name="de Groot N.N."/>
        </authorList>
    </citation>
    <scope>NUCLEOTIDE SEQUENCE [LARGE SCALE GENOMIC DNA]</scope>
    <source>
        <strain evidence="1 2">DSM 19033</strain>
    </source>
</reference>
<evidence type="ECO:0000313" key="1">
    <source>
        <dbReference type="EMBL" id="SEA28226.1"/>
    </source>
</evidence>
<sequence>MAKLTNGFNGPLKGKLGKAVAYILNDENIIRSIGERNKKKDSEMTDTRLRTKLATDLITPVNDFIKFSFAYEAKKHKTWNFHNAASSIVREAISGTFPNLYVDYSKVLFASGKLPLPKNLAAEVVEKGLKFTWDTSSPEKGAKRTDLAMVLAYYPETANANFIRSGSRRSSGYEILPLTVKNQIAEIYIAFISDDHSKVSDSVYLGQIKWQGSSAPH</sequence>
<dbReference type="Pfam" id="PF19781">
    <property type="entry name" value="DUF6266"/>
    <property type="match status" value="1"/>
</dbReference>